<keyword evidence="1 6" id="KW-0963">Cytoplasm</keyword>
<reference evidence="8 9" key="1">
    <citation type="submission" date="2017-09" db="EMBL/GenBank/DDBJ databases">
        <title>Depth-based differentiation of microbial function through sediment-hosted aquifers and enrichment of novel symbionts in the deep terrestrial subsurface.</title>
        <authorList>
            <person name="Probst A.J."/>
            <person name="Ladd B."/>
            <person name="Jarett J.K."/>
            <person name="Geller-Mcgrath D.E."/>
            <person name="Sieber C.M."/>
            <person name="Emerson J.B."/>
            <person name="Anantharaman K."/>
            <person name="Thomas B.C."/>
            <person name="Malmstrom R."/>
            <person name="Stieglmeier M."/>
            <person name="Klingl A."/>
            <person name="Woyke T."/>
            <person name="Ryan C.M."/>
            <person name="Banfield J.F."/>
        </authorList>
    </citation>
    <scope>NUCLEOTIDE SEQUENCE [LARGE SCALE GENOMIC DNA]</scope>
    <source>
        <strain evidence="8">CG15_BIG_FIL_POST_REV_8_21_14_020_45_12</strain>
    </source>
</reference>
<evidence type="ECO:0000313" key="9">
    <source>
        <dbReference type="Proteomes" id="UP000230292"/>
    </source>
</evidence>
<dbReference type="EMBL" id="PFGC01000042">
    <property type="protein sequence ID" value="PIW36707.1"/>
    <property type="molecule type" value="Genomic_DNA"/>
</dbReference>
<dbReference type="InterPro" id="IPR000085">
    <property type="entry name" value="RuvA"/>
</dbReference>
<feature type="domain" description="Helix-hairpin-helix DNA-binding motif class 1" evidence="7">
    <location>
        <begin position="72"/>
        <end position="91"/>
    </location>
</feature>
<dbReference type="GO" id="GO:0005524">
    <property type="term" value="F:ATP binding"/>
    <property type="evidence" value="ECO:0007669"/>
    <property type="project" value="InterPro"/>
</dbReference>
<dbReference type="InterPro" id="IPR013849">
    <property type="entry name" value="DNA_helicase_Holl-junc_RuvA_I"/>
</dbReference>
<dbReference type="Pfam" id="PF01330">
    <property type="entry name" value="RuvA_N"/>
    <property type="match status" value="1"/>
</dbReference>
<dbReference type="HAMAP" id="MF_00031">
    <property type="entry name" value="DNA_HJ_migration_RuvA"/>
    <property type="match status" value="1"/>
</dbReference>
<dbReference type="InterPro" id="IPR011114">
    <property type="entry name" value="RuvA_C"/>
</dbReference>
<dbReference type="SUPFAM" id="SSF46929">
    <property type="entry name" value="DNA helicase RuvA subunit, C-terminal domain"/>
    <property type="match status" value="1"/>
</dbReference>
<keyword evidence="3 6" id="KW-0238">DNA-binding</keyword>
<gene>
    <name evidence="6 8" type="primary">ruvA</name>
    <name evidence="8" type="ORF">COW24_04045</name>
</gene>
<keyword evidence="4 6" id="KW-0233">DNA recombination</keyword>
<dbReference type="Gene3D" id="2.40.50.140">
    <property type="entry name" value="Nucleic acid-binding proteins"/>
    <property type="match status" value="1"/>
</dbReference>
<evidence type="ECO:0000259" key="7">
    <source>
        <dbReference type="SMART" id="SM00278"/>
    </source>
</evidence>
<comment type="subcellular location">
    <subcellularLocation>
        <location evidence="6">Cytoplasm</location>
    </subcellularLocation>
</comment>
<dbReference type="SUPFAM" id="SSF47781">
    <property type="entry name" value="RuvA domain 2-like"/>
    <property type="match status" value="1"/>
</dbReference>
<dbReference type="Pfam" id="PF07499">
    <property type="entry name" value="RuvA_C"/>
    <property type="match status" value="1"/>
</dbReference>
<comment type="domain">
    <text evidence="6">Has three domains with a flexible linker between the domains II and III and assumes an 'L' shape. Domain III is highly mobile and contacts RuvB.</text>
</comment>
<dbReference type="Proteomes" id="UP000230292">
    <property type="component" value="Unassembled WGS sequence"/>
</dbReference>
<dbReference type="GO" id="GO:0005737">
    <property type="term" value="C:cytoplasm"/>
    <property type="evidence" value="ECO:0007669"/>
    <property type="project" value="UniProtKB-SubCell"/>
</dbReference>
<evidence type="ECO:0000256" key="5">
    <source>
        <dbReference type="ARBA" id="ARBA00023204"/>
    </source>
</evidence>
<keyword evidence="2 6" id="KW-0227">DNA damage</keyword>
<evidence type="ECO:0000256" key="2">
    <source>
        <dbReference type="ARBA" id="ARBA00022763"/>
    </source>
</evidence>
<dbReference type="GO" id="GO:0009378">
    <property type="term" value="F:four-way junction helicase activity"/>
    <property type="evidence" value="ECO:0007669"/>
    <property type="project" value="InterPro"/>
</dbReference>
<comment type="subunit">
    <text evidence="6">Homotetramer. Forms an RuvA(8)-RuvB(12)-Holliday junction (HJ) complex. HJ DNA is sandwiched between 2 RuvA tetramers; dsDNA enters through RuvA and exits via RuvB. An RuvB hexamer assembles on each DNA strand where it exits the tetramer. Each RuvB hexamer is contacted by two RuvA subunits (via domain III) on 2 adjacent RuvB subunits; this complex drives branch migration. In the full resolvosome a probable DNA-RuvA(4)-RuvB(12)-RuvC(2) complex forms which resolves the HJ.</text>
</comment>
<comment type="function">
    <text evidence="6">The RuvA-RuvB-RuvC complex processes Holliday junction (HJ) DNA during genetic recombination and DNA repair, while the RuvA-RuvB complex plays an important role in the rescue of blocked DNA replication forks via replication fork reversal (RFR). RuvA specifically binds to HJ cruciform DNA, conferring on it an open structure. The RuvB hexamer acts as an ATP-dependent pump, pulling dsDNA into and through the RuvAB complex. HJ branch migration allows RuvC to scan DNA until it finds its consensus sequence, where it cleaves and resolves the cruciform DNA.</text>
</comment>
<dbReference type="GO" id="GO:0006310">
    <property type="term" value="P:DNA recombination"/>
    <property type="evidence" value="ECO:0007669"/>
    <property type="project" value="UniProtKB-UniRule"/>
</dbReference>
<evidence type="ECO:0000256" key="6">
    <source>
        <dbReference type="HAMAP-Rule" id="MF_00031"/>
    </source>
</evidence>
<dbReference type="InterPro" id="IPR010994">
    <property type="entry name" value="RuvA_2-like"/>
</dbReference>
<feature type="domain" description="Helix-hairpin-helix DNA-binding motif class 1" evidence="7">
    <location>
        <begin position="107"/>
        <end position="126"/>
    </location>
</feature>
<dbReference type="InterPro" id="IPR003583">
    <property type="entry name" value="Hlx-hairpin-Hlx_DNA-bd_motif"/>
</dbReference>
<dbReference type="CDD" id="cd14332">
    <property type="entry name" value="UBA_RuvA_C"/>
    <property type="match status" value="1"/>
</dbReference>
<accession>A0A2M7H395</accession>
<evidence type="ECO:0000256" key="3">
    <source>
        <dbReference type="ARBA" id="ARBA00023125"/>
    </source>
</evidence>
<proteinExistence type="inferred from homology"/>
<dbReference type="GO" id="GO:0006281">
    <property type="term" value="P:DNA repair"/>
    <property type="evidence" value="ECO:0007669"/>
    <property type="project" value="UniProtKB-UniRule"/>
</dbReference>
<name>A0A2M7H395_9BACT</name>
<dbReference type="Pfam" id="PF14520">
    <property type="entry name" value="HHH_5"/>
    <property type="match status" value="1"/>
</dbReference>
<comment type="caution">
    <text evidence="6">Lacks conserved residue(s) required for the propagation of feature annotation.</text>
</comment>
<evidence type="ECO:0000313" key="8">
    <source>
        <dbReference type="EMBL" id="PIW36707.1"/>
    </source>
</evidence>
<feature type="region of interest" description="Domain III" evidence="6">
    <location>
        <begin position="143"/>
        <end position="191"/>
    </location>
</feature>
<sequence>MIAYIEGKIQDIDEEGVVVLINGLGYMVSVPERLTEQWQLGQDVSLHTHQHIREDALDLYGFTERSDLLFFRQLIKVSGVGTKLALAVLSQLETPVIKRAIIHGDVSVLTSISGVGKKTAERIVFDLKESIGVDAEIETGGSGEVEAVLTAIDALMSLGYNRAEAVEALQGLDADLSVEEQVRAALKKVAR</sequence>
<dbReference type="SMART" id="SM00278">
    <property type="entry name" value="HhH1"/>
    <property type="match status" value="2"/>
</dbReference>
<dbReference type="AlphaFoldDB" id="A0A2M7H395"/>
<evidence type="ECO:0000256" key="4">
    <source>
        <dbReference type="ARBA" id="ARBA00023172"/>
    </source>
</evidence>
<protein>
    <recommendedName>
        <fullName evidence="6">Holliday junction branch migration complex subunit RuvA</fullName>
    </recommendedName>
</protein>
<dbReference type="GO" id="GO:0009379">
    <property type="term" value="C:Holliday junction helicase complex"/>
    <property type="evidence" value="ECO:0007669"/>
    <property type="project" value="InterPro"/>
</dbReference>
<dbReference type="GO" id="GO:0000400">
    <property type="term" value="F:four-way junction DNA binding"/>
    <property type="evidence" value="ECO:0007669"/>
    <property type="project" value="UniProtKB-UniRule"/>
</dbReference>
<dbReference type="Gene3D" id="1.10.150.20">
    <property type="entry name" value="5' to 3' exonuclease, C-terminal subdomain"/>
    <property type="match status" value="1"/>
</dbReference>
<comment type="similarity">
    <text evidence="6">Belongs to the RuvA family.</text>
</comment>
<dbReference type="InterPro" id="IPR036267">
    <property type="entry name" value="RuvA_C_sf"/>
</dbReference>
<dbReference type="InterPro" id="IPR012340">
    <property type="entry name" value="NA-bd_OB-fold"/>
</dbReference>
<dbReference type="GO" id="GO:0048476">
    <property type="term" value="C:Holliday junction resolvase complex"/>
    <property type="evidence" value="ECO:0007669"/>
    <property type="project" value="UniProtKB-UniRule"/>
</dbReference>
<evidence type="ECO:0000256" key="1">
    <source>
        <dbReference type="ARBA" id="ARBA00022490"/>
    </source>
</evidence>
<comment type="caution">
    <text evidence="8">The sequence shown here is derived from an EMBL/GenBank/DDBJ whole genome shotgun (WGS) entry which is preliminary data.</text>
</comment>
<keyword evidence="5 6" id="KW-0234">DNA repair</keyword>
<organism evidence="8 9">
    <name type="scientific">Candidatus Kerfeldbacteria bacterium CG15_BIG_FIL_POST_REV_8_21_14_020_45_12</name>
    <dbReference type="NCBI Taxonomy" id="2014247"/>
    <lineage>
        <taxon>Bacteria</taxon>
        <taxon>Candidatus Kerfeldiibacteriota</taxon>
    </lineage>
</organism>
<dbReference type="NCBIfam" id="TIGR00084">
    <property type="entry name" value="ruvA"/>
    <property type="match status" value="1"/>
</dbReference>
<dbReference type="SUPFAM" id="SSF50249">
    <property type="entry name" value="Nucleic acid-binding proteins"/>
    <property type="match status" value="1"/>
</dbReference>
<dbReference type="Gene3D" id="1.10.8.10">
    <property type="entry name" value="DNA helicase RuvA subunit, C-terminal domain"/>
    <property type="match status" value="1"/>
</dbReference>